<keyword evidence="3" id="KW-1185">Reference proteome</keyword>
<proteinExistence type="predicted"/>
<evidence type="ECO:0000313" key="2">
    <source>
        <dbReference type="EMBL" id="MBD8869800.1"/>
    </source>
</evidence>
<feature type="region of interest" description="Disordered" evidence="1">
    <location>
        <begin position="70"/>
        <end position="89"/>
    </location>
</feature>
<dbReference type="AlphaFoldDB" id="A0A927K8X3"/>
<dbReference type="EMBL" id="JACYXZ010000002">
    <property type="protein sequence ID" value="MBD8869800.1"/>
    <property type="molecule type" value="Genomic_DNA"/>
</dbReference>
<gene>
    <name evidence="2" type="ORF">IE331_09210</name>
</gene>
<dbReference type="RefSeq" id="WP_192142722.1">
    <property type="nucleotide sequence ID" value="NZ_JACYXZ010000002.1"/>
</dbReference>
<dbReference type="Proteomes" id="UP000616839">
    <property type="component" value="Unassembled WGS sequence"/>
</dbReference>
<evidence type="ECO:0000313" key="3">
    <source>
        <dbReference type="Proteomes" id="UP000616839"/>
    </source>
</evidence>
<protein>
    <submittedName>
        <fullName evidence="2">Uncharacterized protein</fullName>
    </submittedName>
</protein>
<accession>A0A927K8X3</accession>
<organism evidence="2 3">
    <name type="scientific">Nocardioides donggukensis</name>
    <dbReference type="NCBI Taxonomy" id="2774019"/>
    <lineage>
        <taxon>Bacteria</taxon>
        <taxon>Bacillati</taxon>
        <taxon>Actinomycetota</taxon>
        <taxon>Actinomycetes</taxon>
        <taxon>Propionibacteriales</taxon>
        <taxon>Nocardioidaceae</taxon>
        <taxon>Nocardioides</taxon>
    </lineage>
</organism>
<evidence type="ECO:0000256" key="1">
    <source>
        <dbReference type="SAM" id="MobiDB-lite"/>
    </source>
</evidence>
<sequence>MGSSSTIYTMGTLLSRAAEAGTEVRVLVEGCWLSGTPVAHDGYGVLLETVDHQHSLVRVEAISAVTYAPAPSRPVPAQRRPEWDVAPAM</sequence>
<reference evidence="2" key="1">
    <citation type="submission" date="2020-09" db="EMBL/GenBank/DDBJ databases">
        <title>Nocardioides sp. strain MJB4 16S ribosomal RNA gene Genome sequencing and assembly.</title>
        <authorList>
            <person name="Kim I."/>
        </authorList>
    </citation>
    <scope>NUCLEOTIDE SEQUENCE</scope>
    <source>
        <strain evidence="2">MJB4</strain>
    </source>
</reference>
<name>A0A927K8X3_9ACTN</name>
<comment type="caution">
    <text evidence="2">The sequence shown here is derived from an EMBL/GenBank/DDBJ whole genome shotgun (WGS) entry which is preliminary data.</text>
</comment>